<dbReference type="Pfam" id="PF00593">
    <property type="entry name" value="TonB_dep_Rec_b-barrel"/>
    <property type="match status" value="1"/>
</dbReference>
<keyword evidence="4" id="KW-0410">Iron transport</keyword>
<accession>A0A9X2HR99</accession>
<evidence type="ECO:0000256" key="4">
    <source>
        <dbReference type="ARBA" id="ARBA00022496"/>
    </source>
</evidence>
<reference evidence="16" key="1">
    <citation type="submission" date="2022-05" db="EMBL/GenBank/DDBJ databases">
        <title>Sphingomonas sp. strain RP10 Genome sequencing and assembly.</title>
        <authorList>
            <person name="Kim I."/>
        </authorList>
    </citation>
    <scope>NUCLEOTIDE SEQUENCE</scope>
    <source>
        <strain evidence="16">RP10</strain>
    </source>
</reference>
<keyword evidence="13" id="KW-0732">Signal</keyword>
<feature type="domain" description="TonB-dependent receptor plug" evidence="15">
    <location>
        <begin position="56"/>
        <end position="165"/>
    </location>
</feature>
<name>A0A9X2HR99_9SPHN</name>
<dbReference type="CDD" id="cd01347">
    <property type="entry name" value="ligand_gated_channel"/>
    <property type="match status" value="1"/>
</dbReference>
<evidence type="ECO:0000256" key="5">
    <source>
        <dbReference type="ARBA" id="ARBA00022692"/>
    </source>
</evidence>
<comment type="subcellular location">
    <subcellularLocation>
        <location evidence="1 11">Cell outer membrane</location>
        <topology evidence="1 11">Multi-pass membrane protein</topology>
    </subcellularLocation>
</comment>
<dbReference type="InterPro" id="IPR039426">
    <property type="entry name" value="TonB-dep_rcpt-like"/>
</dbReference>
<keyword evidence="10 11" id="KW-0998">Cell outer membrane</keyword>
<keyword evidence="17" id="KW-1185">Reference proteome</keyword>
<dbReference type="PANTHER" id="PTHR32552">
    <property type="entry name" value="FERRICHROME IRON RECEPTOR-RELATED"/>
    <property type="match status" value="1"/>
</dbReference>
<evidence type="ECO:0000256" key="10">
    <source>
        <dbReference type="ARBA" id="ARBA00023237"/>
    </source>
</evidence>
<keyword evidence="3 11" id="KW-1134">Transmembrane beta strand</keyword>
<dbReference type="InterPro" id="IPR000531">
    <property type="entry name" value="Beta-barrel_TonB"/>
</dbReference>
<dbReference type="GO" id="GO:0009279">
    <property type="term" value="C:cell outer membrane"/>
    <property type="evidence" value="ECO:0007669"/>
    <property type="project" value="UniProtKB-SubCell"/>
</dbReference>
<comment type="caution">
    <text evidence="16">The sequence shown here is derived from an EMBL/GenBank/DDBJ whole genome shotgun (WGS) entry which is preliminary data.</text>
</comment>
<organism evidence="16 17">
    <name type="scientific">Sphingomonas liriopis</name>
    <dbReference type="NCBI Taxonomy" id="2949094"/>
    <lineage>
        <taxon>Bacteria</taxon>
        <taxon>Pseudomonadati</taxon>
        <taxon>Pseudomonadota</taxon>
        <taxon>Alphaproteobacteria</taxon>
        <taxon>Sphingomonadales</taxon>
        <taxon>Sphingomonadaceae</taxon>
        <taxon>Sphingomonas</taxon>
    </lineage>
</organism>
<feature type="domain" description="TonB-dependent receptor-like beta-barrel" evidence="14">
    <location>
        <begin position="308"/>
        <end position="731"/>
    </location>
</feature>
<dbReference type="InterPro" id="IPR036942">
    <property type="entry name" value="Beta-barrel_TonB_sf"/>
</dbReference>
<comment type="similarity">
    <text evidence="11 12">Belongs to the TonB-dependent receptor family.</text>
</comment>
<evidence type="ECO:0000256" key="1">
    <source>
        <dbReference type="ARBA" id="ARBA00004571"/>
    </source>
</evidence>
<evidence type="ECO:0000256" key="9">
    <source>
        <dbReference type="ARBA" id="ARBA00023136"/>
    </source>
</evidence>
<dbReference type="GO" id="GO:0006826">
    <property type="term" value="P:iron ion transport"/>
    <property type="evidence" value="ECO:0007669"/>
    <property type="project" value="UniProtKB-KW"/>
</dbReference>
<evidence type="ECO:0000256" key="13">
    <source>
        <dbReference type="SAM" id="SignalP"/>
    </source>
</evidence>
<dbReference type="AlphaFoldDB" id="A0A9X2HR99"/>
<evidence type="ECO:0000313" key="17">
    <source>
        <dbReference type="Proteomes" id="UP001139486"/>
    </source>
</evidence>
<gene>
    <name evidence="16" type="ORF">M9979_03850</name>
</gene>
<proteinExistence type="inferred from homology"/>
<evidence type="ECO:0000256" key="12">
    <source>
        <dbReference type="RuleBase" id="RU003357"/>
    </source>
</evidence>
<evidence type="ECO:0000256" key="2">
    <source>
        <dbReference type="ARBA" id="ARBA00022448"/>
    </source>
</evidence>
<keyword evidence="7" id="KW-0406">Ion transport</keyword>
<feature type="signal peptide" evidence="13">
    <location>
        <begin position="1"/>
        <end position="27"/>
    </location>
</feature>
<feature type="chain" id="PRO_5040727614" evidence="13">
    <location>
        <begin position="28"/>
        <end position="768"/>
    </location>
</feature>
<dbReference type="RefSeq" id="WP_254288018.1">
    <property type="nucleotide sequence ID" value="NZ_JAMLDY010000004.1"/>
</dbReference>
<keyword evidence="9 11" id="KW-0472">Membrane</keyword>
<evidence type="ECO:0000256" key="6">
    <source>
        <dbReference type="ARBA" id="ARBA00023004"/>
    </source>
</evidence>
<protein>
    <submittedName>
        <fullName evidence="16">TonB-dependent receptor</fullName>
    </submittedName>
</protein>
<keyword evidence="6" id="KW-0408">Iron</keyword>
<dbReference type="Pfam" id="PF07715">
    <property type="entry name" value="Plug"/>
    <property type="match status" value="1"/>
</dbReference>
<keyword evidence="8 12" id="KW-0798">TonB box</keyword>
<evidence type="ECO:0000313" key="16">
    <source>
        <dbReference type="EMBL" id="MCP3734009.1"/>
    </source>
</evidence>
<dbReference type="PANTHER" id="PTHR32552:SF81">
    <property type="entry name" value="TONB-DEPENDENT OUTER MEMBRANE RECEPTOR"/>
    <property type="match status" value="1"/>
</dbReference>
<keyword evidence="5 11" id="KW-0812">Transmembrane</keyword>
<sequence>MARSVTWFGSTGSIALLAGMFAGPALAQETAPAAPAPAQSTPDDIVVTAQRRSERLQDVPISINAFSSDKINKLDIRSSADLGNVTPNVNIALSQGPGSQPTITVRGIGLNDNNTNNAGPIAIYVDDAYLSSPSSQSFATFDLQRIEVLKGPQGTLYGRNTSGGAINFISARPTEKTEGYLEASYGSFDTVKVEGAIGGRIADDLNGRLSFVKNYSQGYSYNFLTDTHENGANDYALRGQLQYRIAPNLTALLIVSGGQVRTRAAKYGHLGAFDPASLAAGNPTACPVAQVYANRCVDLFGYTQPSFYNGSYNVAGKTRIDNFNAIFRLDYEAGFADLTSITSFQYTKKFVPEDSDSSPRRILEISYGSSNKTVTQELKASHKDGDLQWTAGLYFLHESLRQDQPLGSLLDYDQLFGAGAGDGIANIQTDRSHQLTDAYAAYTQLEYDLTPKLKLIGGGRITHENRSFQYAGMIAYQQGGMDHFGTPVSLLPAGAVIPKLNDSNFSFKLGANYHIRPGVMTYATVTTGFKSGAYNGGFLSVDPIQAAAQVIPVKPETDTAYEIGLKSSFLDNRVTFNIAGFYTDYRNLQTFALVPTANGPVNSLTSARKVHNIGADVELIVRPVEGLTLTSQFGLLNAKIDAFDVKVPGTPSLAGNQLSYSPHFSTFLQADYTFPAGPGAIDLQATGSYKSHQYYDSTNDPYSAQPAYWLVGARAGYTIGRYDIAVFAKNLTKTRYSTYTFNAISPFGFVQPMQGAPRFIGGEVRYKF</sequence>
<keyword evidence="2 11" id="KW-0813">Transport</keyword>
<dbReference type="InterPro" id="IPR012910">
    <property type="entry name" value="Plug_dom"/>
</dbReference>
<dbReference type="Proteomes" id="UP001139486">
    <property type="component" value="Unassembled WGS sequence"/>
</dbReference>
<dbReference type="SUPFAM" id="SSF56935">
    <property type="entry name" value="Porins"/>
    <property type="match status" value="1"/>
</dbReference>
<keyword evidence="16" id="KW-0675">Receptor</keyword>
<dbReference type="PROSITE" id="PS52016">
    <property type="entry name" value="TONB_DEPENDENT_REC_3"/>
    <property type="match status" value="1"/>
</dbReference>
<evidence type="ECO:0000259" key="15">
    <source>
        <dbReference type="Pfam" id="PF07715"/>
    </source>
</evidence>
<evidence type="ECO:0000256" key="3">
    <source>
        <dbReference type="ARBA" id="ARBA00022452"/>
    </source>
</evidence>
<evidence type="ECO:0000256" key="11">
    <source>
        <dbReference type="PROSITE-ProRule" id="PRU01360"/>
    </source>
</evidence>
<evidence type="ECO:0000259" key="14">
    <source>
        <dbReference type="Pfam" id="PF00593"/>
    </source>
</evidence>
<evidence type="ECO:0000256" key="8">
    <source>
        <dbReference type="ARBA" id="ARBA00023077"/>
    </source>
</evidence>
<evidence type="ECO:0000256" key="7">
    <source>
        <dbReference type="ARBA" id="ARBA00023065"/>
    </source>
</evidence>
<dbReference type="EMBL" id="JAMLDY010000004">
    <property type="protein sequence ID" value="MCP3734009.1"/>
    <property type="molecule type" value="Genomic_DNA"/>
</dbReference>
<dbReference type="Gene3D" id="2.40.170.20">
    <property type="entry name" value="TonB-dependent receptor, beta-barrel domain"/>
    <property type="match status" value="1"/>
</dbReference>